<accession>A0A517YNS0</accession>
<protein>
    <recommendedName>
        <fullName evidence="1">Immunity protein 63 domain-containing protein</fullName>
    </recommendedName>
</protein>
<proteinExistence type="predicted"/>
<dbReference type="RefSeq" id="WP_202921434.1">
    <property type="nucleotide sequence ID" value="NZ_CP036274.1"/>
</dbReference>
<dbReference type="KEGG" id="aagg:ETAA8_70350"/>
<feature type="domain" description="Immunity protein 63" evidence="1">
    <location>
        <begin position="49"/>
        <end position="123"/>
    </location>
</feature>
<sequence length="141" mass="16197">MNSHSLSEIKREIEQIGRRLGCPRNCLPTFGFSEDFGCPHIEVNASGLHYVVVERGVELERKTTHDLNDLLYIVFEAVTFSMAGDYELKHRIPGQDSRRILFRRQLELLGSVDADWVTRLRQDQHKILACNPFNDGVESAR</sequence>
<gene>
    <name evidence="2" type="ORF">ETAA8_70350</name>
</gene>
<dbReference type="AlphaFoldDB" id="A0A517YNS0"/>
<keyword evidence="3" id="KW-1185">Reference proteome</keyword>
<dbReference type="InterPro" id="IPR028952">
    <property type="entry name" value="Imm63"/>
</dbReference>
<evidence type="ECO:0000313" key="3">
    <source>
        <dbReference type="Proteomes" id="UP000315017"/>
    </source>
</evidence>
<name>A0A517YNS0_9BACT</name>
<reference evidence="2 3" key="1">
    <citation type="submission" date="2019-02" db="EMBL/GenBank/DDBJ databases">
        <title>Deep-cultivation of Planctomycetes and their phenomic and genomic characterization uncovers novel biology.</title>
        <authorList>
            <person name="Wiegand S."/>
            <person name="Jogler M."/>
            <person name="Boedeker C."/>
            <person name="Pinto D."/>
            <person name="Vollmers J."/>
            <person name="Rivas-Marin E."/>
            <person name="Kohn T."/>
            <person name="Peeters S.H."/>
            <person name="Heuer A."/>
            <person name="Rast P."/>
            <person name="Oberbeckmann S."/>
            <person name="Bunk B."/>
            <person name="Jeske O."/>
            <person name="Meyerdierks A."/>
            <person name="Storesund J.E."/>
            <person name="Kallscheuer N."/>
            <person name="Luecker S."/>
            <person name="Lage O.M."/>
            <person name="Pohl T."/>
            <person name="Merkel B.J."/>
            <person name="Hornburger P."/>
            <person name="Mueller R.-W."/>
            <person name="Bruemmer F."/>
            <person name="Labrenz M."/>
            <person name="Spormann A.M."/>
            <person name="Op den Camp H."/>
            <person name="Overmann J."/>
            <person name="Amann R."/>
            <person name="Jetten M.S.M."/>
            <person name="Mascher T."/>
            <person name="Medema M.H."/>
            <person name="Devos D.P."/>
            <person name="Kaster A.-K."/>
            <person name="Ovreas L."/>
            <person name="Rohde M."/>
            <person name="Galperin M.Y."/>
            <person name="Jogler C."/>
        </authorList>
    </citation>
    <scope>NUCLEOTIDE SEQUENCE [LARGE SCALE GENOMIC DNA]</scope>
    <source>
        <strain evidence="2 3">ETA_A8</strain>
    </source>
</reference>
<dbReference type="Proteomes" id="UP000315017">
    <property type="component" value="Chromosome"/>
</dbReference>
<evidence type="ECO:0000313" key="2">
    <source>
        <dbReference type="EMBL" id="QDU31874.1"/>
    </source>
</evidence>
<dbReference type="EMBL" id="CP036274">
    <property type="protein sequence ID" value="QDU31874.1"/>
    <property type="molecule type" value="Genomic_DNA"/>
</dbReference>
<dbReference type="Pfam" id="PF15599">
    <property type="entry name" value="Imm63"/>
    <property type="match status" value="1"/>
</dbReference>
<organism evidence="2 3">
    <name type="scientific">Anatilimnocola aggregata</name>
    <dbReference type="NCBI Taxonomy" id="2528021"/>
    <lineage>
        <taxon>Bacteria</taxon>
        <taxon>Pseudomonadati</taxon>
        <taxon>Planctomycetota</taxon>
        <taxon>Planctomycetia</taxon>
        <taxon>Pirellulales</taxon>
        <taxon>Pirellulaceae</taxon>
        <taxon>Anatilimnocola</taxon>
    </lineage>
</organism>
<evidence type="ECO:0000259" key="1">
    <source>
        <dbReference type="Pfam" id="PF15599"/>
    </source>
</evidence>